<dbReference type="Gene3D" id="3.40.50.300">
    <property type="entry name" value="P-loop containing nucleotide triphosphate hydrolases"/>
    <property type="match status" value="1"/>
</dbReference>
<evidence type="ECO:0000313" key="1">
    <source>
        <dbReference type="EMBL" id="MBP1041768.1"/>
    </source>
</evidence>
<dbReference type="Proteomes" id="UP000674938">
    <property type="component" value="Unassembled WGS sequence"/>
</dbReference>
<comment type="caution">
    <text evidence="1">The sequence shown here is derived from an EMBL/GenBank/DDBJ whole genome shotgun (WGS) entry which is preliminary data.</text>
</comment>
<reference evidence="1" key="1">
    <citation type="submission" date="2020-12" db="EMBL/GenBank/DDBJ databases">
        <title>Vagococcus allomyrinae sp. nov. and Enterococcus lavae sp. nov., isolated from the larvae of Allomyrina dichotoma.</title>
        <authorList>
            <person name="Lee S.D."/>
        </authorList>
    </citation>
    <scope>NUCLEOTIDE SEQUENCE</scope>
    <source>
        <strain evidence="1">BWB3-3</strain>
    </source>
</reference>
<dbReference type="EMBL" id="JAEEGA010000007">
    <property type="protein sequence ID" value="MBP1041768.1"/>
    <property type="molecule type" value="Genomic_DNA"/>
</dbReference>
<name>A0A940PFA8_9ENTE</name>
<dbReference type="AlphaFoldDB" id="A0A940PFA8"/>
<dbReference type="SUPFAM" id="SSF52540">
    <property type="entry name" value="P-loop containing nucleoside triphosphate hydrolases"/>
    <property type="match status" value="1"/>
</dbReference>
<keyword evidence="2" id="KW-1185">Reference proteome</keyword>
<protein>
    <submittedName>
        <fullName evidence="1">AAA family ATPase</fullName>
    </submittedName>
</protein>
<gene>
    <name evidence="1" type="ORF">I6N95_12185</name>
</gene>
<evidence type="ECO:0000313" key="2">
    <source>
        <dbReference type="Proteomes" id="UP000674938"/>
    </source>
</evidence>
<dbReference type="InterPro" id="IPR027417">
    <property type="entry name" value="P-loop_NTPase"/>
</dbReference>
<proteinExistence type="predicted"/>
<dbReference type="RefSeq" id="WP_209528241.1">
    <property type="nucleotide sequence ID" value="NZ_JAEEGA010000007.1"/>
</dbReference>
<organism evidence="1 2">
    <name type="scientific">Vagococcus allomyrinae</name>
    <dbReference type="NCBI Taxonomy" id="2794353"/>
    <lineage>
        <taxon>Bacteria</taxon>
        <taxon>Bacillati</taxon>
        <taxon>Bacillota</taxon>
        <taxon>Bacilli</taxon>
        <taxon>Lactobacillales</taxon>
        <taxon>Enterococcaceae</taxon>
        <taxon>Vagococcus</taxon>
    </lineage>
</organism>
<sequence length="192" mass="22108">MGIIIIMGPQAVGKMTVGQELEKLLNFRLLFNHMTIDLLAPFLGYTPTMWELSSDLRLELFKRFVSNADNPVDGIIFTVLINFDSQEDLTFLREVHTIFEKKDQPVYFVELETNLETRLKRNITENRLKAKPSKRDLAFSEKELMDTVDNYRFKSLPGELASENHLVIDNTSLSPQQTAQHIYDYFSLGGDS</sequence>
<accession>A0A940PFA8</accession>